<dbReference type="PANTHER" id="PTHR11071">
    <property type="entry name" value="PEPTIDYL-PROLYL CIS-TRANS ISOMERASE"/>
    <property type="match status" value="1"/>
</dbReference>
<organism evidence="4 5">
    <name type="scientific">[Myrmecia] bisecta</name>
    <dbReference type="NCBI Taxonomy" id="41462"/>
    <lineage>
        <taxon>Eukaryota</taxon>
        <taxon>Viridiplantae</taxon>
        <taxon>Chlorophyta</taxon>
        <taxon>core chlorophytes</taxon>
        <taxon>Trebouxiophyceae</taxon>
        <taxon>Trebouxiales</taxon>
        <taxon>Trebouxiaceae</taxon>
        <taxon>Myrmecia</taxon>
    </lineage>
</organism>
<keyword evidence="5" id="KW-1185">Reference proteome</keyword>
<dbReference type="Proteomes" id="UP001489004">
    <property type="component" value="Unassembled WGS sequence"/>
</dbReference>
<proteinExistence type="inferred from homology"/>
<comment type="catalytic activity">
    <reaction evidence="2">
        <text>[protein]-peptidylproline (omega=180) = [protein]-peptidylproline (omega=0)</text>
        <dbReference type="Rhea" id="RHEA:16237"/>
        <dbReference type="Rhea" id="RHEA-COMP:10747"/>
        <dbReference type="Rhea" id="RHEA-COMP:10748"/>
        <dbReference type="ChEBI" id="CHEBI:83833"/>
        <dbReference type="ChEBI" id="CHEBI:83834"/>
        <dbReference type="EC" id="5.2.1.8"/>
    </reaction>
</comment>
<keyword evidence="2" id="KW-0413">Isomerase</keyword>
<dbReference type="InterPro" id="IPR002130">
    <property type="entry name" value="Cyclophilin-type_PPIase_dom"/>
</dbReference>
<dbReference type="Gene3D" id="2.40.100.10">
    <property type="entry name" value="Cyclophilin-like"/>
    <property type="match status" value="1"/>
</dbReference>
<evidence type="ECO:0000313" key="4">
    <source>
        <dbReference type="EMBL" id="KAK9819985.1"/>
    </source>
</evidence>
<evidence type="ECO:0000256" key="1">
    <source>
        <dbReference type="ARBA" id="ARBA00007365"/>
    </source>
</evidence>
<keyword evidence="2" id="KW-0697">Rotamase</keyword>
<evidence type="ECO:0000256" key="2">
    <source>
        <dbReference type="RuleBase" id="RU363019"/>
    </source>
</evidence>
<protein>
    <recommendedName>
        <fullName evidence="2">Peptidyl-prolyl cis-trans isomerase</fullName>
        <shortName evidence="2">PPIase</shortName>
        <ecNumber evidence="2">5.2.1.8</ecNumber>
    </recommendedName>
</protein>
<dbReference type="GO" id="GO:0005737">
    <property type="term" value="C:cytoplasm"/>
    <property type="evidence" value="ECO:0007669"/>
    <property type="project" value="TreeGrafter"/>
</dbReference>
<dbReference type="EMBL" id="JALJOR010000003">
    <property type="protein sequence ID" value="KAK9819985.1"/>
    <property type="molecule type" value="Genomic_DNA"/>
</dbReference>
<dbReference type="GO" id="GO:0006457">
    <property type="term" value="P:protein folding"/>
    <property type="evidence" value="ECO:0007669"/>
    <property type="project" value="TreeGrafter"/>
</dbReference>
<accession>A0AAW1QF12</accession>
<comment type="similarity">
    <text evidence="1 2">Belongs to the cyclophilin-type PPIase family.</text>
</comment>
<dbReference type="InterPro" id="IPR029000">
    <property type="entry name" value="Cyclophilin-like_dom_sf"/>
</dbReference>
<dbReference type="PRINTS" id="PR00153">
    <property type="entry name" value="CSAPPISMRASE"/>
</dbReference>
<evidence type="ECO:0000313" key="5">
    <source>
        <dbReference type="Proteomes" id="UP001489004"/>
    </source>
</evidence>
<evidence type="ECO:0000259" key="3">
    <source>
        <dbReference type="PROSITE" id="PS50072"/>
    </source>
</evidence>
<sequence length="205" mass="22319">MGAIVVASQVLGYVSMMKKSSGHPLRQNAELVDYSVTSVSQNSKPDSQTELADAAKTAAVGVNREASQAKLPDNPHAAKRTRVFFDIAPFGEMQGGRIVFELFTDITPKTAENFRALCTGEKGMTPEGKAMHYKGSKLHRIIPGFMVQGGDFDRGDGTGGLSIYGRVFPDENFIVKHDSAGLLLARWDPRQANRNMKYGLRILAS</sequence>
<dbReference type="PROSITE" id="PS50072">
    <property type="entry name" value="CSA_PPIASE_2"/>
    <property type="match status" value="1"/>
</dbReference>
<dbReference type="GO" id="GO:0003755">
    <property type="term" value="F:peptidyl-prolyl cis-trans isomerase activity"/>
    <property type="evidence" value="ECO:0007669"/>
    <property type="project" value="UniProtKB-UniRule"/>
</dbReference>
<dbReference type="GO" id="GO:0016018">
    <property type="term" value="F:cyclosporin A binding"/>
    <property type="evidence" value="ECO:0007669"/>
    <property type="project" value="TreeGrafter"/>
</dbReference>
<reference evidence="4 5" key="1">
    <citation type="journal article" date="2024" name="Nat. Commun.">
        <title>Phylogenomics reveals the evolutionary origins of lichenization in chlorophyte algae.</title>
        <authorList>
            <person name="Puginier C."/>
            <person name="Libourel C."/>
            <person name="Otte J."/>
            <person name="Skaloud P."/>
            <person name="Haon M."/>
            <person name="Grisel S."/>
            <person name="Petersen M."/>
            <person name="Berrin J.G."/>
            <person name="Delaux P.M."/>
            <person name="Dal Grande F."/>
            <person name="Keller J."/>
        </authorList>
    </citation>
    <scope>NUCLEOTIDE SEQUENCE [LARGE SCALE GENOMIC DNA]</scope>
    <source>
        <strain evidence="4 5">SAG 2043</strain>
    </source>
</reference>
<dbReference type="Pfam" id="PF00160">
    <property type="entry name" value="Pro_isomerase"/>
    <property type="match status" value="1"/>
</dbReference>
<name>A0AAW1QF12_9CHLO</name>
<feature type="domain" description="PPIase cyclophilin-type" evidence="3">
    <location>
        <begin position="85"/>
        <end position="183"/>
    </location>
</feature>
<gene>
    <name evidence="4" type="ORF">WJX72_004803</name>
</gene>
<comment type="caution">
    <text evidence="4">The sequence shown here is derived from an EMBL/GenBank/DDBJ whole genome shotgun (WGS) entry which is preliminary data.</text>
</comment>
<comment type="function">
    <text evidence="2">PPIases accelerate the folding of proteins. It catalyzes the cis-trans isomerization of proline imidic peptide bonds in oligopeptides.</text>
</comment>
<dbReference type="SUPFAM" id="SSF50891">
    <property type="entry name" value="Cyclophilin-like"/>
    <property type="match status" value="1"/>
</dbReference>
<dbReference type="PANTHER" id="PTHR11071:SF561">
    <property type="entry name" value="PEPTIDYL-PROLYL CIS-TRANS ISOMERASE D-RELATED"/>
    <property type="match status" value="1"/>
</dbReference>
<dbReference type="EC" id="5.2.1.8" evidence="2"/>
<dbReference type="AlphaFoldDB" id="A0AAW1QF12"/>